<dbReference type="PROSITE" id="PS50983">
    <property type="entry name" value="FE_B12_PBP"/>
    <property type="match status" value="1"/>
</dbReference>
<dbReference type="InterPro" id="IPR051030">
    <property type="entry name" value="Vitamin_B12-ABC_binding"/>
</dbReference>
<dbReference type="SUPFAM" id="SSF53807">
    <property type="entry name" value="Helical backbone' metal receptor"/>
    <property type="match status" value="1"/>
</dbReference>
<sequence length="95" mass="10544">MAAEFPRLQNYPQYAQLNTERVVEASPDVIMIMTHGNSEEVQKGFVREMEGNPAWNSLAAVREGRIHVLPAELFGTNPGTRVPEAVKLLTELLAP</sequence>
<feature type="domain" description="Fe/B12 periplasmic-binding" evidence="1">
    <location>
        <begin position="1"/>
        <end position="95"/>
    </location>
</feature>
<name>A0A2R5EZ28_9BACL</name>
<evidence type="ECO:0000313" key="3">
    <source>
        <dbReference type="Proteomes" id="UP000245202"/>
    </source>
</evidence>
<dbReference type="PANTHER" id="PTHR42860">
    <property type="entry name" value="VITAMIN B12-BINDING PROTEIN"/>
    <property type="match status" value="1"/>
</dbReference>
<evidence type="ECO:0000259" key="1">
    <source>
        <dbReference type="PROSITE" id="PS50983"/>
    </source>
</evidence>
<dbReference type="Proteomes" id="UP000245202">
    <property type="component" value="Unassembled WGS sequence"/>
</dbReference>
<dbReference type="InterPro" id="IPR002491">
    <property type="entry name" value="ABC_transptr_periplasmic_BD"/>
</dbReference>
<dbReference type="PANTHER" id="PTHR42860:SF1">
    <property type="entry name" value="VITAMIN B12-BINDING PROTEIN"/>
    <property type="match status" value="1"/>
</dbReference>
<dbReference type="AlphaFoldDB" id="A0A2R5EZ28"/>
<evidence type="ECO:0000313" key="2">
    <source>
        <dbReference type="EMBL" id="GBG11375.1"/>
    </source>
</evidence>
<accession>A0A2R5EZ28</accession>
<dbReference type="Pfam" id="PF01497">
    <property type="entry name" value="Peripla_BP_2"/>
    <property type="match status" value="1"/>
</dbReference>
<dbReference type="EMBL" id="BDQX01000395">
    <property type="protein sequence ID" value="GBG11375.1"/>
    <property type="molecule type" value="Genomic_DNA"/>
</dbReference>
<organism evidence="2 3">
    <name type="scientific">Paenibacillus agaridevorans</name>
    <dbReference type="NCBI Taxonomy" id="171404"/>
    <lineage>
        <taxon>Bacteria</taxon>
        <taxon>Bacillati</taxon>
        <taxon>Bacillota</taxon>
        <taxon>Bacilli</taxon>
        <taxon>Bacillales</taxon>
        <taxon>Paenibacillaceae</taxon>
        <taxon>Paenibacillus</taxon>
    </lineage>
</organism>
<comment type="caution">
    <text evidence="2">The sequence shown here is derived from an EMBL/GenBank/DDBJ whole genome shotgun (WGS) entry which is preliminary data.</text>
</comment>
<proteinExistence type="predicted"/>
<gene>
    <name evidence="2" type="ORF">PAT3040_06180</name>
</gene>
<reference evidence="2 3" key="1">
    <citation type="submission" date="2017-08" db="EMBL/GenBank/DDBJ databases">
        <title>Substantial Increase in Enzyme Production by Combined Drug-Resistance Mutations in Paenibacillus agaridevorans.</title>
        <authorList>
            <person name="Tanaka Y."/>
            <person name="Funane K."/>
            <person name="Hosaka T."/>
            <person name="Shiwa Y."/>
            <person name="Fujita N."/>
            <person name="Miyazaki T."/>
            <person name="Yoshikawa H."/>
            <person name="Murakami K."/>
            <person name="Kasahara K."/>
            <person name="Inaoka T."/>
            <person name="Hiraga Y."/>
            <person name="Ochi K."/>
        </authorList>
    </citation>
    <scope>NUCLEOTIDE SEQUENCE [LARGE SCALE GENOMIC DNA]</scope>
    <source>
        <strain evidence="2 3">T-3040</strain>
    </source>
</reference>
<protein>
    <submittedName>
        <fullName evidence="2">Putative iron-hydroxamate ABC transporter substrate-binding protein</fullName>
    </submittedName>
</protein>
<keyword evidence="3" id="KW-1185">Reference proteome</keyword>
<dbReference type="Gene3D" id="3.40.50.1980">
    <property type="entry name" value="Nitrogenase molybdenum iron protein domain"/>
    <property type="match status" value="1"/>
</dbReference>